<reference evidence="2 3" key="2">
    <citation type="submission" date="2014-10" db="EMBL/GenBank/DDBJ databases">
        <title>Paracoccus sanguinis sp. nov., isolated from clinical specimens of New York State patients.</title>
        <authorList>
            <person name="Mingle L.A."/>
            <person name="Cole J.A."/>
            <person name="Lapierre P."/>
            <person name="Musser K.A."/>
        </authorList>
    </citation>
    <scope>NUCLEOTIDE SEQUENCE [LARGE SCALE GENOMIC DNA]</scope>
    <source>
        <strain evidence="2 3">5503</strain>
    </source>
</reference>
<dbReference type="InterPro" id="IPR014710">
    <property type="entry name" value="RmlC-like_jellyroll"/>
</dbReference>
<name>A0A099G862_9RHOB</name>
<dbReference type="Gene3D" id="2.60.120.10">
    <property type="entry name" value="Jelly Rolls"/>
    <property type="match status" value="1"/>
</dbReference>
<dbReference type="InterPro" id="IPR013096">
    <property type="entry name" value="Cupin_2"/>
</dbReference>
<evidence type="ECO:0000313" key="3">
    <source>
        <dbReference type="Proteomes" id="UP000029858"/>
    </source>
</evidence>
<evidence type="ECO:0000313" key="2">
    <source>
        <dbReference type="EMBL" id="KGJ18940.1"/>
    </source>
</evidence>
<dbReference type="PIRSF" id="PIRSF019307">
    <property type="entry name" value="UCP019307"/>
    <property type="match status" value="1"/>
</dbReference>
<accession>A0A099G862</accession>
<dbReference type="EMBL" id="JRKQ01000143">
    <property type="protein sequence ID" value="KGJ18940.1"/>
    <property type="molecule type" value="Genomic_DNA"/>
</dbReference>
<proteinExistence type="predicted"/>
<protein>
    <recommendedName>
        <fullName evidence="1">Cupin type-2 domain-containing protein</fullName>
    </recommendedName>
</protein>
<evidence type="ECO:0000259" key="1">
    <source>
        <dbReference type="Pfam" id="PF07883"/>
    </source>
</evidence>
<dbReference type="InterPro" id="IPR014500">
    <property type="entry name" value="UCP019307_cupin"/>
</dbReference>
<organism evidence="2 3">
    <name type="scientific">Paracoccus sanguinis</name>
    <dbReference type="NCBI Taxonomy" id="1545044"/>
    <lineage>
        <taxon>Bacteria</taxon>
        <taxon>Pseudomonadati</taxon>
        <taxon>Pseudomonadota</taxon>
        <taxon>Alphaproteobacteria</taxon>
        <taxon>Rhodobacterales</taxon>
        <taxon>Paracoccaceae</taxon>
        <taxon>Paracoccus</taxon>
    </lineage>
</organism>
<dbReference type="PANTHER" id="PTHR36448:SF2">
    <property type="entry name" value="CUPIN TYPE-1 DOMAIN-CONTAINING PROTEIN"/>
    <property type="match status" value="1"/>
</dbReference>
<dbReference type="PANTHER" id="PTHR36448">
    <property type="entry name" value="BLR7373 PROTEIN"/>
    <property type="match status" value="1"/>
</dbReference>
<dbReference type="AlphaFoldDB" id="A0A099G862"/>
<reference evidence="2 3" key="1">
    <citation type="submission" date="2014-09" db="EMBL/GenBank/DDBJ databases">
        <authorList>
            <person name="McGinnis J.M."/>
            <person name="Wolfgang W.J."/>
        </authorList>
    </citation>
    <scope>NUCLEOTIDE SEQUENCE [LARGE SCALE GENOMIC DNA]</scope>
    <source>
        <strain evidence="2 3">5503</strain>
    </source>
</reference>
<dbReference type="InterPro" id="IPR011051">
    <property type="entry name" value="RmlC_Cupin_sf"/>
</dbReference>
<gene>
    <name evidence="2" type="ORF">IX56_16470</name>
</gene>
<comment type="caution">
    <text evidence="2">The sequence shown here is derived from an EMBL/GenBank/DDBJ whole genome shotgun (WGS) entry which is preliminary data.</text>
</comment>
<dbReference type="InterPro" id="IPR047121">
    <property type="entry name" value="YjiB-like"/>
</dbReference>
<dbReference type="SUPFAM" id="SSF51182">
    <property type="entry name" value="RmlC-like cupins"/>
    <property type="match status" value="1"/>
</dbReference>
<dbReference type="CDD" id="cd02219">
    <property type="entry name" value="cupin_YjlB-like"/>
    <property type="match status" value="1"/>
</dbReference>
<sequence length="153" mass="15610">MGHLVADRAAEAVSVPAHQRPLIHRAAGPADPAWFEGRFAANGWSGTWRGGVYAHHHYHATTHEVLGCYAGTARLQLGGPAGEVHDIAAGDVVVIPAGLAHCNLGSSADFAVVGAYPSGVSPDLQDGAGDAEVALPRPARDPVLGAGNGFAVR</sequence>
<dbReference type="Pfam" id="PF07883">
    <property type="entry name" value="Cupin_2"/>
    <property type="match status" value="1"/>
</dbReference>
<dbReference type="Proteomes" id="UP000029858">
    <property type="component" value="Unassembled WGS sequence"/>
</dbReference>
<feature type="domain" description="Cupin type-2" evidence="1">
    <location>
        <begin position="50"/>
        <end position="102"/>
    </location>
</feature>